<protein>
    <submittedName>
        <fullName evidence="8">YitT family protein</fullName>
    </submittedName>
</protein>
<dbReference type="EMBL" id="JBBMFD010000008">
    <property type="protein sequence ID" value="MEQ2440448.1"/>
    <property type="molecule type" value="Genomic_DNA"/>
</dbReference>
<evidence type="ECO:0000256" key="4">
    <source>
        <dbReference type="ARBA" id="ARBA00022989"/>
    </source>
</evidence>
<keyword evidence="9" id="KW-1185">Reference proteome</keyword>
<keyword evidence="5 6" id="KW-0472">Membrane</keyword>
<dbReference type="Gene3D" id="3.30.70.120">
    <property type="match status" value="1"/>
</dbReference>
<dbReference type="Pfam" id="PF02588">
    <property type="entry name" value="YitT_membrane"/>
    <property type="match status" value="1"/>
</dbReference>
<dbReference type="InterPro" id="IPR051461">
    <property type="entry name" value="UPF0750_membrane"/>
</dbReference>
<evidence type="ECO:0000256" key="6">
    <source>
        <dbReference type="SAM" id="Phobius"/>
    </source>
</evidence>
<feature type="transmembrane region" description="Helical" evidence="6">
    <location>
        <begin position="149"/>
        <end position="171"/>
    </location>
</feature>
<keyword evidence="2" id="KW-1003">Cell membrane</keyword>
<feature type="domain" description="DUF2179" evidence="7">
    <location>
        <begin position="224"/>
        <end position="278"/>
    </location>
</feature>
<organism evidence="8 9">
    <name type="scientific">Solibaculum intestinale</name>
    <dbReference type="NCBI Taxonomy" id="3133165"/>
    <lineage>
        <taxon>Bacteria</taxon>
        <taxon>Bacillati</taxon>
        <taxon>Bacillota</taxon>
        <taxon>Clostridia</taxon>
        <taxon>Eubacteriales</taxon>
        <taxon>Oscillospiraceae</taxon>
        <taxon>Solibaculum</taxon>
    </lineage>
</organism>
<reference evidence="8 9" key="1">
    <citation type="submission" date="2024-03" db="EMBL/GenBank/DDBJ databases">
        <title>Human intestinal bacterial collection.</title>
        <authorList>
            <person name="Pauvert C."/>
            <person name="Hitch T.C.A."/>
            <person name="Clavel T."/>
        </authorList>
    </citation>
    <scope>NUCLEOTIDE SEQUENCE [LARGE SCALE GENOMIC DNA]</scope>
    <source>
        <strain evidence="8 9">CLA-JM-H44</strain>
    </source>
</reference>
<feature type="transmembrane region" description="Helical" evidence="6">
    <location>
        <begin position="108"/>
        <end position="128"/>
    </location>
</feature>
<gene>
    <name evidence="8" type="ORF">WMO26_06385</name>
</gene>
<sequence>MKKNRMKEYVLDAAAFVGGSVLFAVAIDTFSSPNAIAPGGATGLATIVNYLTTLPIGTTILLINLPLFLLGWKLLGWRFLARTVVATIVSSALIDGLAPFLPQYQGDTLLAALYGGFLSGLGLGLIYLRGATTGGSDLGAKLLSRKFPHIPMGKLIMAVDLVIVLAATLVYGTMESGLYALIMIFISSRLIDGVLYGADTGKMMLIVSDQNDAIAKRILEDIQRGVTVLKAQGAYTGEDKEVLLCVVRRQEVFQIRAVIKQTDPDAFIVVSDVGEIIGEGFKHIDKQ</sequence>
<feature type="transmembrane region" description="Helical" evidence="6">
    <location>
        <begin position="79"/>
        <end position="102"/>
    </location>
</feature>
<evidence type="ECO:0000313" key="9">
    <source>
        <dbReference type="Proteomes" id="UP001489509"/>
    </source>
</evidence>
<proteinExistence type="predicted"/>
<evidence type="ECO:0000256" key="3">
    <source>
        <dbReference type="ARBA" id="ARBA00022692"/>
    </source>
</evidence>
<dbReference type="InterPro" id="IPR003740">
    <property type="entry name" value="YitT"/>
</dbReference>
<keyword evidence="4 6" id="KW-1133">Transmembrane helix</keyword>
<evidence type="ECO:0000256" key="1">
    <source>
        <dbReference type="ARBA" id="ARBA00004651"/>
    </source>
</evidence>
<dbReference type="PANTHER" id="PTHR33545">
    <property type="entry name" value="UPF0750 MEMBRANE PROTEIN YITT-RELATED"/>
    <property type="match status" value="1"/>
</dbReference>
<dbReference type="InterPro" id="IPR019264">
    <property type="entry name" value="DUF2179"/>
</dbReference>
<evidence type="ECO:0000256" key="5">
    <source>
        <dbReference type="ARBA" id="ARBA00023136"/>
    </source>
</evidence>
<dbReference type="RefSeq" id="WP_349219017.1">
    <property type="nucleotide sequence ID" value="NZ_JBBMFD010000008.1"/>
</dbReference>
<name>A0ABV1DZF9_9FIRM</name>
<evidence type="ECO:0000313" key="8">
    <source>
        <dbReference type="EMBL" id="MEQ2440448.1"/>
    </source>
</evidence>
<feature type="transmembrane region" description="Helical" evidence="6">
    <location>
        <begin position="9"/>
        <end position="27"/>
    </location>
</feature>
<keyword evidence="3 6" id="KW-0812">Transmembrane</keyword>
<evidence type="ECO:0000259" key="7">
    <source>
        <dbReference type="Pfam" id="PF10035"/>
    </source>
</evidence>
<dbReference type="CDD" id="cd16380">
    <property type="entry name" value="YitT_C"/>
    <property type="match status" value="1"/>
</dbReference>
<evidence type="ECO:0000256" key="2">
    <source>
        <dbReference type="ARBA" id="ARBA00022475"/>
    </source>
</evidence>
<dbReference type="Proteomes" id="UP001489509">
    <property type="component" value="Unassembled WGS sequence"/>
</dbReference>
<dbReference type="PANTHER" id="PTHR33545:SF5">
    <property type="entry name" value="UPF0750 MEMBRANE PROTEIN YITT"/>
    <property type="match status" value="1"/>
</dbReference>
<comment type="caution">
    <text evidence="8">The sequence shown here is derived from an EMBL/GenBank/DDBJ whole genome shotgun (WGS) entry which is preliminary data.</text>
</comment>
<dbReference type="PIRSF" id="PIRSF006483">
    <property type="entry name" value="Membrane_protein_YitT"/>
    <property type="match status" value="1"/>
</dbReference>
<comment type="subcellular location">
    <subcellularLocation>
        <location evidence="1">Cell membrane</location>
        <topology evidence="1">Multi-pass membrane protein</topology>
    </subcellularLocation>
</comment>
<dbReference type="InterPro" id="IPR015867">
    <property type="entry name" value="N-reg_PII/ATP_PRibTrfase_C"/>
</dbReference>
<feature type="transmembrane region" description="Helical" evidence="6">
    <location>
        <begin position="47"/>
        <end position="72"/>
    </location>
</feature>
<accession>A0ABV1DZF9</accession>
<feature type="transmembrane region" description="Helical" evidence="6">
    <location>
        <begin position="177"/>
        <end position="198"/>
    </location>
</feature>
<dbReference type="Pfam" id="PF10035">
    <property type="entry name" value="DUF2179"/>
    <property type="match status" value="1"/>
</dbReference>